<evidence type="ECO:0000256" key="1">
    <source>
        <dbReference type="SAM" id="MobiDB-lite"/>
    </source>
</evidence>
<comment type="caution">
    <text evidence="2">The sequence shown here is derived from an EMBL/GenBank/DDBJ whole genome shotgun (WGS) entry which is preliminary data.</text>
</comment>
<dbReference type="OrthoDB" id="117626at2759"/>
<dbReference type="Proteomes" id="UP000251314">
    <property type="component" value="Unassembled WGS sequence"/>
</dbReference>
<feature type="region of interest" description="Disordered" evidence="1">
    <location>
        <begin position="38"/>
        <end position="60"/>
    </location>
</feature>
<proteinExistence type="predicted"/>
<evidence type="ECO:0000313" key="3">
    <source>
        <dbReference type="Proteomes" id="UP000251314"/>
    </source>
</evidence>
<dbReference type="VEuPathDB" id="FungiDB:PC110_g10865"/>
<gene>
    <name evidence="2" type="ORF">PC110_g10865</name>
</gene>
<keyword evidence="3" id="KW-1185">Reference proteome</keyword>
<dbReference type="EMBL" id="MJFZ01000263">
    <property type="protein sequence ID" value="RAW32803.1"/>
    <property type="molecule type" value="Genomic_DNA"/>
</dbReference>
<dbReference type="AlphaFoldDB" id="A0A329S799"/>
<protein>
    <submittedName>
        <fullName evidence="2">Uncharacterized protein</fullName>
    </submittedName>
</protein>
<evidence type="ECO:0000313" key="2">
    <source>
        <dbReference type="EMBL" id="RAW32803.1"/>
    </source>
</evidence>
<accession>A0A329S799</accession>
<name>A0A329S799_9STRA</name>
<sequence>MLPPRSRIRPRRASARLCRLTLLSTESVLNTQKRYLRSDVSTEESGKNSANNEERGIGPASVRTAAKKLTTKDEGISMHGIGAGGEKKRQAKLIIQEYFQLGFRFLVWPANKRTPATMYDRLNDIKTTGSYNKNYRIYISYLRFYEFFKGSTYYPIHLYGPKVQTD</sequence>
<organism evidence="2 3">
    <name type="scientific">Phytophthora cactorum</name>
    <dbReference type="NCBI Taxonomy" id="29920"/>
    <lineage>
        <taxon>Eukaryota</taxon>
        <taxon>Sar</taxon>
        <taxon>Stramenopiles</taxon>
        <taxon>Oomycota</taxon>
        <taxon>Peronosporomycetes</taxon>
        <taxon>Peronosporales</taxon>
        <taxon>Peronosporaceae</taxon>
        <taxon>Phytophthora</taxon>
    </lineage>
</organism>
<reference evidence="2 3" key="1">
    <citation type="submission" date="2018-01" db="EMBL/GenBank/DDBJ databases">
        <title>Draft genome of the strawberry crown rot pathogen Phytophthora cactorum.</title>
        <authorList>
            <person name="Armitage A.D."/>
            <person name="Lysoe E."/>
            <person name="Nellist C.F."/>
            <person name="Harrison R.J."/>
            <person name="Brurberg M.B."/>
        </authorList>
    </citation>
    <scope>NUCLEOTIDE SEQUENCE [LARGE SCALE GENOMIC DNA]</scope>
    <source>
        <strain evidence="2 3">10300</strain>
    </source>
</reference>